<evidence type="ECO:0000313" key="2">
    <source>
        <dbReference type="Proteomes" id="UP000284375"/>
    </source>
</evidence>
<reference evidence="1 2" key="1">
    <citation type="submission" date="2015-09" db="EMBL/GenBank/DDBJ databases">
        <title>Host preference determinants of Valsa canker pathogens revealed by comparative genomics.</title>
        <authorList>
            <person name="Yin Z."/>
            <person name="Huang L."/>
        </authorList>
    </citation>
    <scope>NUCLEOTIDE SEQUENCE [LARGE SCALE GENOMIC DNA]</scope>
    <source>
        <strain evidence="1 2">YSFL</strain>
    </source>
</reference>
<comment type="caution">
    <text evidence="1">The sequence shown here is derived from an EMBL/GenBank/DDBJ whole genome shotgun (WGS) entry which is preliminary data.</text>
</comment>
<dbReference type="OrthoDB" id="2548233at2759"/>
<organism evidence="1 2">
    <name type="scientific">Cytospora chrysosperma</name>
    <name type="common">Cytospora canker fungus</name>
    <name type="synonym">Sphaeria chrysosperma</name>
    <dbReference type="NCBI Taxonomy" id="252740"/>
    <lineage>
        <taxon>Eukaryota</taxon>
        <taxon>Fungi</taxon>
        <taxon>Dikarya</taxon>
        <taxon>Ascomycota</taxon>
        <taxon>Pezizomycotina</taxon>
        <taxon>Sordariomycetes</taxon>
        <taxon>Sordariomycetidae</taxon>
        <taxon>Diaporthales</taxon>
        <taxon>Cytosporaceae</taxon>
        <taxon>Cytospora</taxon>
    </lineage>
</organism>
<sequence length="79" mass="8628">MRGIVPELVAEMFISSGMVFIEEPAAGGKGFDATARESNTTYIVYMTRLYDTGDSETMSVFKPTAPFARGIVSLLQMPQ</sequence>
<keyword evidence="2" id="KW-1185">Reference proteome</keyword>
<name>A0A423W8Z2_CYTCH</name>
<proteinExistence type="predicted"/>
<accession>A0A423W8Z2</accession>
<dbReference type="EMBL" id="LJZO01000010">
    <property type="protein sequence ID" value="ROV99822.1"/>
    <property type="molecule type" value="Genomic_DNA"/>
</dbReference>
<protein>
    <submittedName>
        <fullName evidence="1">Uncharacterized protein</fullName>
    </submittedName>
</protein>
<dbReference type="AlphaFoldDB" id="A0A423W8Z2"/>
<gene>
    <name evidence="1" type="ORF">VSDG_03164</name>
</gene>
<evidence type="ECO:0000313" key="1">
    <source>
        <dbReference type="EMBL" id="ROV99822.1"/>
    </source>
</evidence>
<dbReference type="Proteomes" id="UP000284375">
    <property type="component" value="Unassembled WGS sequence"/>
</dbReference>